<accession>A0A0V1C7J6</accession>
<reference evidence="1 2" key="1">
    <citation type="submission" date="2015-01" db="EMBL/GenBank/DDBJ databases">
        <title>Evolution of Trichinella species and genotypes.</title>
        <authorList>
            <person name="Korhonen P.K."/>
            <person name="Edoardo P."/>
            <person name="Giuseppe L.R."/>
            <person name="Gasser R.B."/>
        </authorList>
    </citation>
    <scope>NUCLEOTIDE SEQUENCE [LARGE SCALE GENOMIC DNA]</scope>
    <source>
        <strain evidence="1">ISS120</strain>
    </source>
</reference>
<proteinExistence type="predicted"/>
<dbReference type="Proteomes" id="UP000054653">
    <property type="component" value="Unassembled WGS sequence"/>
</dbReference>
<keyword evidence="2" id="KW-1185">Reference proteome</keyword>
<organism evidence="1 2">
    <name type="scientific">Trichinella britovi</name>
    <name type="common">Parasitic roundworm</name>
    <dbReference type="NCBI Taxonomy" id="45882"/>
    <lineage>
        <taxon>Eukaryota</taxon>
        <taxon>Metazoa</taxon>
        <taxon>Ecdysozoa</taxon>
        <taxon>Nematoda</taxon>
        <taxon>Enoplea</taxon>
        <taxon>Dorylaimia</taxon>
        <taxon>Trichinellida</taxon>
        <taxon>Trichinellidae</taxon>
        <taxon>Trichinella</taxon>
    </lineage>
</organism>
<dbReference type="AlphaFoldDB" id="A0A0V1C7J6"/>
<protein>
    <submittedName>
        <fullName evidence="1">Uncharacterized protein</fullName>
    </submittedName>
</protein>
<evidence type="ECO:0000313" key="2">
    <source>
        <dbReference type="Proteomes" id="UP000054653"/>
    </source>
</evidence>
<dbReference type="EMBL" id="JYDI01000444">
    <property type="protein sequence ID" value="KRY44940.1"/>
    <property type="molecule type" value="Genomic_DNA"/>
</dbReference>
<evidence type="ECO:0000313" key="1">
    <source>
        <dbReference type="EMBL" id="KRY44940.1"/>
    </source>
</evidence>
<sequence length="90" mass="10286">MESQREGGSDQKFLPLKFRAVVDKMWKWNQYSIQQYITIQVIIKCLKICCYSLVFTVSGNEHLECSVHSPPCSGESFVDGAFDNVCGRME</sequence>
<dbReference type="OMA" id="CSGESFV"/>
<gene>
    <name evidence="1" type="ORF">T03_14366</name>
</gene>
<comment type="caution">
    <text evidence="1">The sequence shown here is derived from an EMBL/GenBank/DDBJ whole genome shotgun (WGS) entry which is preliminary data.</text>
</comment>
<name>A0A0V1C7J6_TRIBR</name>